<evidence type="ECO:0000256" key="8">
    <source>
        <dbReference type="SAM" id="Phobius"/>
    </source>
</evidence>
<gene>
    <name evidence="10" type="primary">LOC121397704</name>
</gene>
<name>A0A8J1LMW3_XENLA</name>
<proteinExistence type="inferred from homology"/>
<feature type="compositionally biased region" description="Pro residues" evidence="7">
    <location>
        <begin position="385"/>
        <end position="427"/>
    </location>
</feature>
<feature type="transmembrane region" description="Helical" evidence="8">
    <location>
        <begin position="240"/>
        <end position="259"/>
    </location>
</feature>
<dbReference type="GO" id="GO:0016020">
    <property type="term" value="C:membrane"/>
    <property type="evidence" value="ECO:0000318"/>
    <property type="project" value="GO_Central"/>
</dbReference>
<evidence type="ECO:0000256" key="6">
    <source>
        <dbReference type="ARBA" id="ARBA00024338"/>
    </source>
</evidence>
<evidence type="ECO:0000313" key="9">
    <source>
        <dbReference type="Proteomes" id="UP000186698"/>
    </source>
</evidence>
<feature type="transmembrane region" description="Helical" evidence="8">
    <location>
        <begin position="30"/>
        <end position="49"/>
    </location>
</feature>
<keyword evidence="5 8" id="KW-0472">Membrane</keyword>
<dbReference type="InterPro" id="IPR036259">
    <property type="entry name" value="MFS_trans_sf"/>
</dbReference>
<evidence type="ECO:0000256" key="4">
    <source>
        <dbReference type="ARBA" id="ARBA00022989"/>
    </source>
</evidence>
<dbReference type="PANTHER" id="PTHR23505">
    <property type="entry name" value="SPINSTER"/>
    <property type="match status" value="1"/>
</dbReference>
<dbReference type="AlphaFoldDB" id="A0A8J1LMW3"/>
<feature type="transmembrane region" description="Helical" evidence="8">
    <location>
        <begin position="143"/>
        <end position="166"/>
    </location>
</feature>
<feature type="region of interest" description="Disordered" evidence="7">
    <location>
        <begin position="381"/>
        <end position="441"/>
    </location>
</feature>
<dbReference type="InterPro" id="IPR011701">
    <property type="entry name" value="MFS"/>
</dbReference>
<dbReference type="GeneID" id="121397704"/>
<dbReference type="SUPFAM" id="SSF103473">
    <property type="entry name" value="MFS general substrate transporter"/>
    <property type="match status" value="1"/>
</dbReference>
<accession>A0A8J1LMW3</accession>
<evidence type="ECO:0000313" key="10">
    <source>
        <dbReference type="RefSeq" id="XP_041430862.1"/>
    </source>
</evidence>
<keyword evidence="2" id="KW-0813">Transport</keyword>
<dbReference type="Proteomes" id="UP000186698">
    <property type="component" value="Chromosome 8S"/>
</dbReference>
<dbReference type="InterPro" id="IPR044770">
    <property type="entry name" value="MFS_spinster-like"/>
</dbReference>
<reference evidence="10" key="1">
    <citation type="submission" date="2025-08" db="UniProtKB">
        <authorList>
            <consortium name="RefSeq"/>
        </authorList>
    </citation>
    <scope>IDENTIFICATION</scope>
    <source>
        <strain evidence="10">J_2021</strain>
        <tissue evidence="10">Erythrocytes</tissue>
    </source>
</reference>
<dbReference type="KEGG" id="xla:121397704"/>
<feature type="transmembrane region" description="Helical" evidence="8">
    <location>
        <begin position="94"/>
        <end position="116"/>
    </location>
</feature>
<dbReference type="Gene3D" id="1.20.1250.20">
    <property type="entry name" value="MFS general substrate transporter like domains"/>
    <property type="match status" value="1"/>
</dbReference>
<dbReference type="PANTHER" id="PTHR23505:SF101">
    <property type="entry name" value="PROTEIN SPINSTER HOMOLOG 1-LIKE"/>
    <property type="match status" value="1"/>
</dbReference>
<keyword evidence="9" id="KW-1185">Reference proteome</keyword>
<feature type="transmembrane region" description="Helical" evidence="8">
    <location>
        <begin position="204"/>
        <end position="228"/>
    </location>
</feature>
<organism evidence="9 10">
    <name type="scientific">Xenopus laevis</name>
    <name type="common">African clawed frog</name>
    <dbReference type="NCBI Taxonomy" id="8355"/>
    <lineage>
        <taxon>Eukaryota</taxon>
        <taxon>Metazoa</taxon>
        <taxon>Chordata</taxon>
        <taxon>Craniata</taxon>
        <taxon>Vertebrata</taxon>
        <taxon>Euteleostomi</taxon>
        <taxon>Amphibia</taxon>
        <taxon>Batrachia</taxon>
        <taxon>Anura</taxon>
        <taxon>Pipoidea</taxon>
        <taxon>Pipidae</taxon>
        <taxon>Xenopodinae</taxon>
        <taxon>Xenopus</taxon>
        <taxon>Xenopus</taxon>
    </lineage>
</organism>
<feature type="transmembrane region" description="Helical" evidence="8">
    <location>
        <begin position="279"/>
        <end position="303"/>
    </location>
</feature>
<dbReference type="Pfam" id="PF07690">
    <property type="entry name" value="MFS_1"/>
    <property type="match status" value="1"/>
</dbReference>
<comment type="similarity">
    <text evidence="6">Belongs to the major facilitator superfamily. Spinster (TC 2.A.1.49) family.</text>
</comment>
<keyword evidence="4 8" id="KW-1133">Transmembrane helix</keyword>
<dbReference type="RefSeq" id="XP_041430862.1">
    <property type="nucleotide sequence ID" value="XM_041574928.1"/>
</dbReference>
<feature type="transmembrane region" description="Helical" evidence="8">
    <location>
        <begin position="178"/>
        <end position="198"/>
    </location>
</feature>
<protein>
    <submittedName>
        <fullName evidence="10">Protein spinster homolog 1-like</fullName>
    </submittedName>
</protein>
<feature type="region of interest" description="Disordered" evidence="7">
    <location>
        <begin position="339"/>
        <end position="358"/>
    </location>
</feature>
<keyword evidence="3 8" id="KW-0812">Transmembrane</keyword>
<evidence type="ECO:0000256" key="7">
    <source>
        <dbReference type="SAM" id="MobiDB-lite"/>
    </source>
</evidence>
<evidence type="ECO:0000256" key="5">
    <source>
        <dbReference type="ARBA" id="ARBA00023136"/>
    </source>
</evidence>
<dbReference type="OrthoDB" id="9920061at2759"/>
<evidence type="ECO:0000256" key="2">
    <source>
        <dbReference type="ARBA" id="ARBA00022448"/>
    </source>
</evidence>
<sequence>MFNSFSYIMGAFGIVVGAIVPVYLGSNWRHALQTVAGLGLVCLVLLICFMKEPPRCYTEDHSDDPQMQILSFQYIWKLTSSFFKNLRMLFKIRTFVFLTFASWSVTFINEAMFALVPDFLNQTRAVTSSLFPCLLPDCYYSDFMIYGLIKYMADIVGIQIGMVIITRWFKMCPFADRLVSGLGLLASGSFICIFLFSVEISFTLAYGFIFVGGVLLNINQAVATDMILSVVMPNSRGTAIALQGFIAQLGGGVFAPFIIEKISEVIQMWQPETSPLHCLQHALIILTFLAVIGGCFFLCTIFYEEDRKVVEQARTPSPPPELNLQDILVYDSEDPGYAAQPSLELAPESPDSAAELPAQPPDLDTCRFCCFPFLGLAPKLSDPSPEIPAQPPDPSLGLAPEPPDPAPELPAQPPDPSVGLAPEPPDPATELPAEPPDPDTCRSCCFRFPFPRTGS</sequence>
<comment type="subcellular location">
    <subcellularLocation>
        <location evidence="1">Membrane</location>
        <topology evidence="1">Multi-pass membrane protein</topology>
    </subcellularLocation>
</comment>
<evidence type="ECO:0000256" key="1">
    <source>
        <dbReference type="ARBA" id="ARBA00004141"/>
    </source>
</evidence>
<dbReference type="GO" id="GO:0022857">
    <property type="term" value="F:transmembrane transporter activity"/>
    <property type="evidence" value="ECO:0000318"/>
    <property type="project" value="GO_Central"/>
</dbReference>
<feature type="transmembrane region" description="Helical" evidence="8">
    <location>
        <begin position="7"/>
        <end position="24"/>
    </location>
</feature>
<evidence type="ECO:0000256" key="3">
    <source>
        <dbReference type="ARBA" id="ARBA00022692"/>
    </source>
</evidence>